<protein>
    <submittedName>
        <fullName evidence="3">Metal binding domain of Ada</fullName>
    </submittedName>
</protein>
<proteinExistence type="predicted"/>
<feature type="region of interest" description="Disordered" evidence="1">
    <location>
        <begin position="160"/>
        <end position="182"/>
    </location>
</feature>
<feature type="compositionally biased region" description="Basic and acidic residues" evidence="1">
    <location>
        <begin position="160"/>
        <end position="173"/>
    </location>
</feature>
<dbReference type="EMBL" id="BK055796">
    <property type="protein sequence ID" value="DAE92855.1"/>
    <property type="molecule type" value="Genomic_DNA"/>
</dbReference>
<keyword evidence="2" id="KW-0812">Transmembrane</keyword>
<accession>A0A8S5RUB1</accession>
<dbReference type="SUPFAM" id="SSF57884">
    <property type="entry name" value="Ada DNA repair protein, N-terminal domain (N-Ada 10)"/>
    <property type="match status" value="1"/>
</dbReference>
<keyword evidence="2" id="KW-0472">Membrane</keyword>
<evidence type="ECO:0000256" key="2">
    <source>
        <dbReference type="SAM" id="Phobius"/>
    </source>
</evidence>
<organism evidence="3">
    <name type="scientific">Ackermannviridae sp</name>
    <dbReference type="NCBI Taxonomy" id="2831612"/>
    <lineage>
        <taxon>Viruses</taxon>
        <taxon>Duplodnaviria</taxon>
        <taxon>Heunggongvirae</taxon>
        <taxon>Uroviricota</taxon>
        <taxon>Caudoviricetes</taxon>
        <taxon>Pantevenvirales</taxon>
        <taxon>Ackermannviridae</taxon>
    </lineage>
</organism>
<sequence>MRGLDGLYKGGETVEKLVFWLENGRGNKYHLYRDCYYMGDNRPDARSGSVTQAKAAGHEEACKVCEERAEKQEEHGEDFSRKTVYWRYGSDETVWHLYENCPRLAGAAEDDTLCSGRVEAAINTGRIKVCPVCKERSDKLYWDAVRLERESTPSVPIVRTETKPAGEAERKQEAPAANKPGKPTVIRRTNWAAIVMTAVCTALCVFWICNYNYNIAVENAVENAYQDGYAEGKALADDAWQDGYEAGYDYGRVGKPNSYVVYVTPNGKRYHKKDCSYLKSTVFIMDVQDAIKAGYKACSRCNP</sequence>
<dbReference type="InterPro" id="IPR035451">
    <property type="entry name" value="Ada-like_dom_sf"/>
</dbReference>
<name>A0A8S5RUB1_9CAUD</name>
<evidence type="ECO:0000313" key="3">
    <source>
        <dbReference type="EMBL" id="DAE92855.1"/>
    </source>
</evidence>
<evidence type="ECO:0000256" key="1">
    <source>
        <dbReference type="SAM" id="MobiDB-lite"/>
    </source>
</evidence>
<keyword evidence="2" id="KW-1133">Transmembrane helix</keyword>
<feature type="transmembrane region" description="Helical" evidence="2">
    <location>
        <begin position="189"/>
        <end position="208"/>
    </location>
</feature>
<dbReference type="Gene3D" id="3.40.10.10">
    <property type="entry name" value="DNA Methylphosphotriester Repair Domain"/>
    <property type="match status" value="1"/>
</dbReference>
<reference evidence="3" key="1">
    <citation type="journal article" date="2021" name="Proc. Natl. Acad. Sci. U.S.A.">
        <title>A Catalog of Tens of Thousands of Viruses from Human Metagenomes Reveals Hidden Associations with Chronic Diseases.</title>
        <authorList>
            <person name="Tisza M.J."/>
            <person name="Buck C.B."/>
        </authorList>
    </citation>
    <scope>NUCLEOTIDE SEQUENCE</scope>
    <source>
        <strain evidence="3">Cttzo28</strain>
    </source>
</reference>